<organism evidence="1 2">
    <name type="scientific">Confluentibacter flavum</name>
    <dbReference type="NCBI Taxonomy" id="1909700"/>
    <lineage>
        <taxon>Bacteria</taxon>
        <taxon>Pseudomonadati</taxon>
        <taxon>Bacteroidota</taxon>
        <taxon>Flavobacteriia</taxon>
        <taxon>Flavobacteriales</taxon>
        <taxon>Flavobacteriaceae</taxon>
        <taxon>Confluentibacter</taxon>
    </lineage>
</organism>
<proteinExistence type="predicted"/>
<reference evidence="1 2" key="1">
    <citation type="submission" date="2017-12" db="EMBL/GenBank/DDBJ databases">
        <title>Confluentibacter flavum sp. nov., isolated from the saline lake.</title>
        <authorList>
            <person name="Yu L."/>
        </authorList>
    </citation>
    <scope>NUCLEOTIDE SEQUENCE [LARGE SCALE GENOMIC DNA]</scope>
    <source>
        <strain evidence="1 2">3B</strain>
    </source>
</reference>
<accession>A0A2N3HGQ3</accession>
<name>A0A2N3HGQ3_9FLAO</name>
<dbReference type="AlphaFoldDB" id="A0A2N3HGQ3"/>
<evidence type="ECO:0000313" key="1">
    <source>
        <dbReference type="EMBL" id="PKQ44072.1"/>
    </source>
</evidence>
<evidence type="ECO:0000313" key="2">
    <source>
        <dbReference type="Proteomes" id="UP000233435"/>
    </source>
</evidence>
<gene>
    <name evidence="1" type="ORF">CSW08_14825</name>
</gene>
<keyword evidence="2" id="KW-1185">Reference proteome</keyword>
<comment type="caution">
    <text evidence="1">The sequence shown here is derived from an EMBL/GenBank/DDBJ whole genome shotgun (WGS) entry which is preliminary data.</text>
</comment>
<dbReference type="Proteomes" id="UP000233435">
    <property type="component" value="Unassembled WGS sequence"/>
</dbReference>
<protein>
    <recommendedName>
        <fullName evidence="3">DegT/DnrJ/EryC1/StrS aminotransferase family protein</fullName>
    </recommendedName>
</protein>
<sequence length="356" mass="42048">MSDKMIRKEGIGSYYHFENHERFKDLTVSLDLNYNLFYTGRQALLYILNEINNSGNLSKIWFPNYYCQHTLAWIKKSYPNIHIYDINPFEFSFDVVNVSEFATKNDVVLINNYWGLSSMKTDADDHGPTIVEDHSHGWLSDACLHSTADYCFVSLRKSLPIPLGGMYWKPNTTRLENDLNFKADTHFYKIWDTMLHAMTLKSDFIAGDTNSNSSKYLPLFYEVEEALNIYTDFVQLTKEHNHFIESYLHLDTRKIKETHLTYLYKKLQDTAYYKIIKRSGFTAFGLHLLFKDETDYNELKQFLVANHVYPSSLWPDNHLDLEWRYFLNIHIDYRYTIADMDGIIALIDTWLKNKIA</sequence>
<evidence type="ECO:0008006" key="3">
    <source>
        <dbReference type="Google" id="ProtNLM"/>
    </source>
</evidence>
<dbReference type="EMBL" id="PJEO01000052">
    <property type="protein sequence ID" value="PKQ44072.1"/>
    <property type="molecule type" value="Genomic_DNA"/>
</dbReference>